<reference evidence="2" key="1">
    <citation type="submission" date="2014-09" db="EMBL/GenBank/DDBJ databases">
        <authorList>
            <person name="Magalhaes I.L.F."/>
            <person name="Oliveira U."/>
            <person name="Santos F.R."/>
            <person name="Vidigal T.H.D.A."/>
            <person name="Brescovit A.D."/>
            <person name="Santos A.J."/>
        </authorList>
    </citation>
    <scope>NUCLEOTIDE SEQUENCE</scope>
    <source>
        <tissue evidence="2">Shoot tissue taken approximately 20 cm above the soil surface</tissue>
    </source>
</reference>
<sequence>MTLTHLRGKATEFIHSSTASNSEPSTSCTTT</sequence>
<name>A0A0A9A3C7_ARUDO</name>
<organism evidence="2">
    <name type="scientific">Arundo donax</name>
    <name type="common">Giant reed</name>
    <name type="synonym">Donax arundinaceus</name>
    <dbReference type="NCBI Taxonomy" id="35708"/>
    <lineage>
        <taxon>Eukaryota</taxon>
        <taxon>Viridiplantae</taxon>
        <taxon>Streptophyta</taxon>
        <taxon>Embryophyta</taxon>
        <taxon>Tracheophyta</taxon>
        <taxon>Spermatophyta</taxon>
        <taxon>Magnoliopsida</taxon>
        <taxon>Liliopsida</taxon>
        <taxon>Poales</taxon>
        <taxon>Poaceae</taxon>
        <taxon>PACMAD clade</taxon>
        <taxon>Arundinoideae</taxon>
        <taxon>Arundineae</taxon>
        <taxon>Arundo</taxon>
    </lineage>
</organism>
<accession>A0A0A9A3C7</accession>
<proteinExistence type="predicted"/>
<protein>
    <submittedName>
        <fullName evidence="2">Uncharacterized protein</fullName>
    </submittedName>
</protein>
<dbReference type="EMBL" id="GBRH01254375">
    <property type="protein sequence ID" value="JAD43520.1"/>
    <property type="molecule type" value="Transcribed_RNA"/>
</dbReference>
<evidence type="ECO:0000313" key="2">
    <source>
        <dbReference type="EMBL" id="JAD43520.1"/>
    </source>
</evidence>
<dbReference type="AlphaFoldDB" id="A0A0A9A3C7"/>
<feature type="compositionally biased region" description="Low complexity" evidence="1">
    <location>
        <begin position="16"/>
        <end position="31"/>
    </location>
</feature>
<feature type="region of interest" description="Disordered" evidence="1">
    <location>
        <begin position="1"/>
        <end position="31"/>
    </location>
</feature>
<evidence type="ECO:0000256" key="1">
    <source>
        <dbReference type="SAM" id="MobiDB-lite"/>
    </source>
</evidence>
<reference evidence="2" key="2">
    <citation type="journal article" date="2015" name="Data Brief">
        <title>Shoot transcriptome of the giant reed, Arundo donax.</title>
        <authorList>
            <person name="Barrero R.A."/>
            <person name="Guerrero F.D."/>
            <person name="Moolhuijzen P."/>
            <person name="Goolsby J.A."/>
            <person name="Tidwell J."/>
            <person name="Bellgard S.E."/>
            <person name="Bellgard M.I."/>
        </authorList>
    </citation>
    <scope>NUCLEOTIDE SEQUENCE</scope>
    <source>
        <tissue evidence="2">Shoot tissue taken approximately 20 cm above the soil surface</tissue>
    </source>
</reference>